<dbReference type="Proteomes" id="UP001234178">
    <property type="component" value="Unassembled WGS sequence"/>
</dbReference>
<dbReference type="EMBL" id="JAOYFB010000002">
    <property type="protein sequence ID" value="KAK4007593.1"/>
    <property type="molecule type" value="Genomic_DNA"/>
</dbReference>
<feature type="signal peptide" evidence="1">
    <location>
        <begin position="1"/>
        <end position="21"/>
    </location>
</feature>
<evidence type="ECO:0000313" key="2">
    <source>
        <dbReference type="EMBL" id="KAK4007593.1"/>
    </source>
</evidence>
<dbReference type="InterPro" id="IPR043128">
    <property type="entry name" value="Rev_trsase/Diguanyl_cyclase"/>
</dbReference>
<keyword evidence="3" id="KW-1185">Reference proteome</keyword>
<evidence type="ECO:0000256" key="1">
    <source>
        <dbReference type="SAM" id="SignalP"/>
    </source>
</evidence>
<sequence>MSLVLQLAMDIILAGLRWTTCLVYLDERNRLLGNVRTTFATTPISAGFPCKSQPETKMSPIQNFPAIAQPLTLLTKKDIPFFWGTDKVKSFNALKEALTSASVPAHPNFD</sequence>
<comment type="caution">
    <text evidence="2">The sequence shown here is derived from an EMBL/GenBank/DDBJ whole genome shotgun (WGS) entry which is preliminary data.</text>
</comment>
<keyword evidence="1" id="KW-0732">Signal</keyword>
<evidence type="ECO:0000313" key="3">
    <source>
        <dbReference type="Proteomes" id="UP001234178"/>
    </source>
</evidence>
<name>A0ABQ9Z3Y3_9CRUS</name>
<dbReference type="InterPro" id="IPR043502">
    <property type="entry name" value="DNA/RNA_pol_sf"/>
</dbReference>
<feature type="chain" id="PRO_5047364362" evidence="1">
    <location>
        <begin position="22"/>
        <end position="110"/>
    </location>
</feature>
<organism evidence="2 3">
    <name type="scientific">Daphnia magna</name>
    <dbReference type="NCBI Taxonomy" id="35525"/>
    <lineage>
        <taxon>Eukaryota</taxon>
        <taxon>Metazoa</taxon>
        <taxon>Ecdysozoa</taxon>
        <taxon>Arthropoda</taxon>
        <taxon>Crustacea</taxon>
        <taxon>Branchiopoda</taxon>
        <taxon>Diplostraca</taxon>
        <taxon>Cladocera</taxon>
        <taxon>Anomopoda</taxon>
        <taxon>Daphniidae</taxon>
        <taxon>Daphnia</taxon>
    </lineage>
</organism>
<gene>
    <name evidence="2" type="ORF">OUZ56_012748</name>
</gene>
<dbReference type="Gene3D" id="3.30.70.270">
    <property type="match status" value="1"/>
</dbReference>
<accession>A0ABQ9Z3Y3</accession>
<protein>
    <submittedName>
        <fullName evidence="2">Uncharacterized protein</fullName>
    </submittedName>
</protein>
<dbReference type="SUPFAM" id="SSF56672">
    <property type="entry name" value="DNA/RNA polymerases"/>
    <property type="match status" value="1"/>
</dbReference>
<reference evidence="2 3" key="1">
    <citation type="journal article" date="2023" name="Nucleic Acids Res.">
        <title>The hologenome of Daphnia magna reveals possible DNA methylation and microbiome-mediated evolution of the host genome.</title>
        <authorList>
            <person name="Chaturvedi A."/>
            <person name="Li X."/>
            <person name="Dhandapani V."/>
            <person name="Marshall H."/>
            <person name="Kissane S."/>
            <person name="Cuenca-Cambronero M."/>
            <person name="Asole G."/>
            <person name="Calvet F."/>
            <person name="Ruiz-Romero M."/>
            <person name="Marangio P."/>
            <person name="Guigo R."/>
            <person name="Rago D."/>
            <person name="Mirbahai L."/>
            <person name="Eastwood N."/>
            <person name="Colbourne J.K."/>
            <person name="Zhou J."/>
            <person name="Mallon E."/>
            <person name="Orsini L."/>
        </authorList>
    </citation>
    <scope>NUCLEOTIDE SEQUENCE [LARGE SCALE GENOMIC DNA]</scope>
    <source>
        <strain evidence="2">LRV0_1</strain>
    </source>
</reference>
<proteinExistence type="predicted"/>